<organism evidence="1 2">
    <name type="scientific">Acrasis kona</name>
    <dbReference type="NCBI Taxonomy" id="1008807"/>
    <lineage>
        <taxon>Eukaryota</taxon>
        <taxon>Discoba</taxon>
        <taxon>Heterolobosea</taxon>
        <taxon>Tetramitia</taxon>
        <taxon>Eutetramitia</taxon>
        <taxon>Acrasidae</taxon>
        <taxon>Acrasis</taxon>
    </lineage>
</organism>
<dbReference type="PANTHER" id="PTHR47928:SF207">
    <property type="entry name" value="PENTATRICOPEPTIDE REPEAT-CONTAINING PROTEIN"/>
    <property type="match status" value="1"/>
</dbReference>
<name>A0AAW2YK93_9EUKA</name>
<feature type="non-terminal residue" evidence="1">
    <location>
        <position position="335"/>
    </location>
</feature>
<evidence type="ECO:0000313" key="1">
    <source>
        <dbReference type="EMBL" id="KAL0477680.1"/>
    </source>
</evidence>
<dbReference type="Proteomes" id="UP001431209">
    <property type="component" value="Unassembled WGS sequence"/>
</dbReference>
<evidence type="ECO:0000313" key="2">
    <source>
        <dbReference type="Proteomes" id="UP001431209"/>
    </source>
</evidence>
<dbReference type="AlphaFoldDB" id="A0AAW2YK93"/>
<dbReference type="InterPro" id="IPR011990">
    <property type="entry name" value="TPR-like_helical_dom_sf"/>
</dbReference>
<dbReference type="PANTHER" id="PTHR47928">
    <property type="entry name" value="REPEAT-CONTAINING PROTEIN, PUTATIVE-RELATED"/>
    <property type="match status" value="1"/>
</dbReference>
<gene>
    <name evidence="1" type="ORF">AKO1_005522</name>
</gene>
<proteinExistence type="predicted"/>
<dbReference type="InterPro" id="IPR002885">
    <property type="entry name" value="PPR_rpt"/>
</dbReference>
<sequence length="335" mass="38769">MIDVFLQACSRRLLTHYIIKAYNFYCRHRGIPQCDDLFIKVFVECGLIKEAVIVFDGMRVQDPKYEDAYPHIVKGLVSAGQYQRAILVFEKMEQNCPHVINNDVILSVLTACKKTSNTNLAEDLWQRLLLLEIHPSRFHIEIMMERLCSEKELQKAYQLLQTIPASHVTMDILVDILNLCRELGDQDKWVEITKKVTTISNSKIDKNLLVKVLNKGAKYLPYKKTLKTSYAHSKDGKVHVFSNGPNHFDYEHLDNILNDLKSVLKDNDINEEFYNSDVGYALAYSVSQTESQDEPVCIISLHKVNDGTIETLHLISKHMKRRIILREFHFNVPFI</sequence>
<comment type="caution">
    <text evidence="1">The sequence shown here is derived from an EMBL/GenBank/DDBJ whole genome shotgun (WGS) entry which is preliminary data.</text>
</comment>
<dbReference type="EMBL" id="JAOPGA020000217">
    <property type="protein sequence ID" value="KAL0477680.1"/>
    <property type="molecule type" value="Genomic_DNA"/>
</dbReference>
<keyword evidence="2" id="KW-1185">Reference proteome</keyword>
<reference evidence="1 2" key="1">
    <citation type="submission" date="2024-03" db="EMBL/GenBank/DDBJ databases">
        <title>The Acrasis kona genome and developmental transcriptomes reveal deep origins of eukaryotic multicellular pathways.</title>
        <authorList>
            <person name="Sheikh S."/>
            <person name="Fu C.-J."/>
            <person name="Brown M.W."/>
            <person name="Baldauf S.L."/>
        </authorList>
    </citation>
    <scope>NUCLEOTIDE SEQUENCE [LARGE SCALE GENOMIC DNA]</scope>
    <source>
        <strain evidence="1 2">ATCC MYA-3509</strain>
    </source>
</reference>
<dbReference type="SUPFAM" id="SSF48452">
    <property type="entry name" value="TPR-like"/>
    <property type="match status" value="1"/>
</dbReference>
<protein>
    <recommendedName>
        <fullName evidence="3">Pentatricopeptide repeat-containing protein</fullName>
    </recommendedName>
</protein>
<accession>A0AAW2YK93</accession>
<dbReference type="Gene3D" id="1.25.40.10">
    <property type="entry name" value="Tetratricopeptide repeat domain"/>
    <property type="match status" value="1"/>
</dbReference>
<dbReference type="Pfam" id="PF01535">
    <property type="entry name" value="PPR"/>
    <property type="match status" value="1"/>
</dbReference>
<dbReference type="InterPro" id="IPR050421">
    <property type="entry name" value="PPR"/>
</dbReference>
<evidence type="ECO:0008006" key="3">
    <source>
        <dbReference type="Google" id="ProtNLM"/>
    </source>
</evidence>